<evidence type="ECO:0000256" key="8">
    <source>
        <dbReference type="SAM" id="MobiDB-lite"/>
    </source>
</evidence>
<protein>
    <submittedName>
        <fullName evidence="11">Uncharacterized protein, isoform G</fullName>
    </submittedName>
</protein>
<dbReference type="GO" id="GO:0000118">
    <property type="term" value="C:histone deacetylase complex"/>
    <property type="evidence" value="ECO:0007669"/>
    <property type="project" value="TreeGrafter"/>
</dbReference>
<dbReference type="Proteomes" id="UP000002282">
    <property type="component" value="Chromosome X"/>
</dbReference>
<feature type="region of interest" description="Disordered" evidence="8">
    <location>
        <begin position="393"/>
        <end position="435"/>
    </location>
</feature>
<dbReference type="SUPFAM" id="SSF46689">
    <property type="entry name" value="Homeodomain-like"/>
    <property type="match status" value="2"/>
</dbReference>
<feature type="region of interest" description="Disordered" evidence="8">
    <location>
        <begin position="1"/>
        <end position="90"/>
    </location>
</feature>
<dbReference type="SMART" id="SM00717">
    <property type="entry name" value="SANT"/>
    <property type="match status" value="2"/>
</dbReference>
<dbReference type="GO" id="GO:0005667">
    <property type="term" value="C:transcription regulator complex"/>
    <property type="evidence" value="ECO:0007669"/>
    <property type="project" value="TreeGrafter"/>
</dbReference>
<dbReference type="InterPro" id="IPR009057">
    <property type="entry name" value="Homeodomain-like_sf"/>
</dbReference>
<feature type="region of interest" description="Disordered" evidence="8">
    <location>
        <begin position="452"/>
        <end position="600"/>
    </location>
</feature>
<dbReference type="PANTHER" id="PTHR16089">
    <property type="entry name" value="REST COREPRESSOR COREST PROTEIN-RELATED"/>
    <property type="match status" value="1"/>
</dbReference>
<evidence type="ECO:0000313" key="11">
    <source>
        <dbReference type="EMBL" id="EDX02130.2"/>
    </source>
</evidence>
<dbReference type="CDD" id="cd00167">
    <property type="entry name" value="SANT"/>
    <property type="match status" value="1"/>
</dbReference>
<dbReference type="InterPro" id="IPR000949">
    <property type="entry name" value="ELM2_dom"/>
</dbReference>
<feature type="compositionally biased region" description="Low complexity" evidence="8">
    <location>
        <begin position="453"/>
        <end position="488"/>
    </location>
</feature>
<feature type="domain" description="SANT" evidence="10">
    <location>
        <begin position="302"/>
        <end position="353"/>
    </location>
</feature>
<keyword evidence="6" id="KW-0539">Nucleus</keyword>
<evidence type="ECO:0000313" key="12">
    <source>
        <dbReference type="Proteomes" id="UP000002282"/>
    </source>
</evidence>
<reference evidence="11 12" key="1">
    <citation type="journal article" date="2007" name="Nature">
        <title>Evolution of genes and genomes on the Drosophila phylogeny.</title>
        <authorList>
            <consortium name="Drosophila 12 Genomes Consortium"/>
            <person name="Clark A.G."/>
            <person name="Eisen M.B."/>
            <person name="Smith D.R."/>
            <person name="Bergman C.M."/>
            <person name="Oliver B."/>
            <person name="Markow T.A."/>
            <person name="Kaufman T.C."/>
            <person name="Kellis M."/>
            <person name="Gelbart W."/>
            <person name="Iyer V.N."/>
            <person name="Pollard D.A."/>
            <person name="Sackton T.B."/>
            <person name="Larracuente A.M."/>
            <person name="Singh N.D."/>
            <person name="Abad J.P."/>
            <person name="Abt D.N."/>
            <person name="Adryan B."/>
            <person name="Aguade M."/>
            <person name="Akashi H."/>
            <person name="Anderson W.W."/>
            <person name="Aquadro C.F."/>
            <person name="Ardell D.H."/>
            <person name="Arguello R."/>
            <person name="Artieri C.G."/>
            <person name="Barbash D.A."/>
            <person name="Barker D."/>
            <person name="Barsanti P."/>
            <person name="Batterham P."/>
            <person name="Batzoglou S."/>
            <person name="Begun D."/>
            <person name="Bhutkar A."/>
            <person name="Blanco E."/>
            <person name="Bosak S.A."/>
            <person name="Bradley R.K."/>
            <person name="Brand A.D."/>
            <person name="Brent M.R."/>
            <person name="Brooks A.N."/>
            <person name="Brown R.H."/>
            <person name="Butlin R.K."/>
            <person name="Caggese C."/>
            <person name="Calvi B.R."/>
            <person name="Bernardo de Carvalho A."/>
            <person name="Caspi A."/>
            <person name="Castrezana S."/>
            <person name="Celniker S.E."/>
            <person name="Chang J.L."/>
            <person name="Chapple C."/>
            <person name="Chatterji S."/>
            <person name="Chinwalla A."/>
            <person name="Civetta A."/>
            <person name="Clifton S.W."/>
            <person name="Comeron J.M."/>
            <person name="Costello J.C."/>
            <person name="Coyne J.A."/>
            <person name="Daub J."/>
            <person name="David R.G."/>
            <person name="Delcher A.L."/>
            <person name="Delehaunty K."/>
            <person name="Do C.B."/>
            <person name="Ebling H."/>
            <person name="Edwards K."/>
            <person name="Eickbush T."/>
            <person name="Evans J.D."/>
            <person name="Filipski A."/>
            <person name="Findeiss S."/>
            <person name="Freyhult E."/>
            <person name="Fulton L."/>
            <person name="Fulton R."/>
            <person name="Garcia A.C."/>
            <person name="Gardiner A."/>
            <person name="Garfield D.A."/>
            <person name="Garvin B.E."/>
            <person name="Gibson G."/>
            <person name="Gilbert D."/>
            <person name="Gnerre S."/>
            <person name="Godfrey J."/>
            <person name="Good R."/>
            <person name="Gotea V."/>
            <person name="Gravely B."/>
            <person name="Greenberg A.J."/>
            <person name="Griffiths-Jones S."/>
            <person name="Gross S."/>
            <person name="Guigo R."/>
            <person name="Gustafson E.A."/>
            <person name="Haerty W."/>
            <person name="Hahn M.W."/>
            <person name="Halligan D.L."/>
            <person name="Halpern A.L."/>
            <person name="Halter G.M."/>
            <person name="Han M.V."/>
            <person name="Heger A."/>
            <person name="Hillier L."/>
            <person name="Hinrichs A.S."/>
            <person name="Holmes I."/>
            <person name="Hoskins R.A."/>
            <person name="Hubisz M.J."/>
            <person name="Hultmark D."/>
            <person name="Huntley M.A."/>
            <person name="Jaffe D.B."/>
            <person name="Jagadeeshan S."/>
            <person name="Jeck W.R."/>
            <person name="Johnson J."/>
            <person name="Jones C.D."/>
            <person name="Jordan W.C."/>
            <person name="Karpen G.H."/>
            <person name="Kataoka E."/>
            <person name="Keightley P.D."/>
            <person name="Kheradpour P."/>
            <person name="Kirkness E.F."/>
            <person name="Koerich L.B."/>
            <person name="Kristiansen K."/>
            <person name="Kudrna D."/>
            <person name="Kulathinal R.J."/>
            <person name="Kumar S."/>
            <person name="Kwok R."/>
            <person name="Lander E."/>
            <person name="Langley C.H."/>
            <person name="Lapoint R."/>
            <person name="Lazzaro B.P."/>
            <person name="Lee S.J."/>
            <person name="Levesque L."/>
            <person name="Li R."/>
            <person name="Lin C.F."/>
            <person name="Lin M.F."/>
            <person name="Lindblad-Toh K."/>
            <person name="Llopart A."/>
            <person name="Long M."/>
            <person name="Low L."/>
            <person name="Lozovsky E."/>
            <person name="Lu J."/>
            <person name="Luo M."/>
            <person name="Machado C.A."/>
            <person name="Makalowski W."/>
            <person name="Marzo M."/>
            <person name="Matsuda M."/>
            <person name="Matzkin L."/>
            <person name="McAllister B."/>
            <person name="McBride C.S."/>
            <person name="McKernan B."/>
            <person name="McKernan K."/>
            <person name="Mendez-Lago M."/>
            <person name="Minx P."/>
            <person name="Mollenhauer M.U."/>
            <person name="Montooth K."/>
            <person name="Mount S.M."/>
            <person name="Mu X."/>
            <person name="Myers E."/>
            <person name="Negre B."/>
            <person name="Newfeld S."/>
            <person name="Nielsen R."/>
            <person name="Noor M.A."/>
            <person name="O'Grady P."/>
            <person name="Pachter L."/>
            <person name="Papaceit M."/>
            <person name="Parisi M.J."/>
            <person name="Parisi M."/>
            <person name="Parts L."/>
            <person name="Pedersen J.S."/>
            <person name="Pesole G."/>
            <person name="Phillippy A.M."/>
            <person name="Ponting C.P."/>
            <person name="Pop M."/>
            <person name="Porcelli D."/>
            <person name="Powell J.R."/>
            <person name="Prohaska S."/>
            <person name="Pruitt K."/>
            <person name="Puig M."/>
            <person name="Quesneville H."/>
            <person name="Ram K.R."/>
            <person name="Rand D."/>
            <person name="Rasmussen M.D."/>
            <person name="Reed L.K."/>
            <person name="Reenan R."/>
            <person name="Reily A."/>
            <person name="Remington K.A."/>
            <person name="Rieger T.T."/>
            <person name="Ritchie M.G."/>
            <person name="Robin C."/>
            <person name="Rogers Y.H."/>
            <person name="Rohde C."/>
            <person name="Rozas J."/>
            <person name="Rubenfield M.J."/>
            <person name="Ruiz A."/>
            <person name="Russo S."/>
            <person name="Salzberg S.L."/>
            <person name="Sanchez-Gracia A."/>
            <person name="Saranga D.J."/>
            <person name="Sato H."/>
            <person name="Schaeffer S.W."/>
            <person name="Schatz M.C."/>
            <person name="Schlenke T."/>
            <person name="Schwartz R."/>
            <person name="Segarra C."/>
            <person name="Singh R.S."/>
            <person name="Sirot L."/>
            <person name="Sirota M."/>
            <person name="Sisneros N.B."/>
            <person name="Smith C.D."/>
            <person name="Smith T.F."/>
            <person name="Spieth J."/>
            <person name="Stage D.E."/>
            <person name="Stark A."/>
            <person name="Stephan W."/>
            <person name="Strausberg R.L."/>
            <person name="Strempel S."/>
            <person name="Sturgill D."/>
            <person name="Sutton G."/>
            <person name="Sutton G.G."/>
            <person name="Tao W."/>
            <person name="Teichmann S."/>
            <person name="Tobari Y.N."/>
            <person name="Tomimura Y."/>
            <person name="Tsolas J.M."/>
            <person name="Valente V.L."/>
            <person name="Venter E."/>
            <person name="Venter J.C."/>
            <person name="Vicario S."/>
            <person name="Vieira F.G."/>
            <person name="Vilella A.J."/>
            <person name="Villasante A."/>
            <person name="Walenz B."/>
            <person name="Wang J."/>
            <person name="Wasserman M."/>
            <person name="Watts T."/>
            <person name="Wilson D."/>
            <person name="Wilson R.K."/>
            <person name="Wing R.A."/>
            <person name="Wolfner M.F."/>
            <person name="Wong A."/>
            <person name="Wong G.K."/>
            <person name="Wu C.I."/>
            <person name="Wu G."/>
            <person name="Yamamoto D."/>
            <person name="Yang H.P."/>
            <person name="Yang S.P."/>
            <person name="Yorke J.A."/>
            <person name="Yoshida K."/>
            <person name="Zdobnov E."/>
            <person name="Zhang P."/>
            <person name="Zhang Y."/>
            <person name="Zimin A.V."/>
            <person name="Baldwin J."/>
            <person name="Abdouelleil A."/>
            <person name="Abdulkadir J."/>
            <person name="Abebe A."/>
            <person name="Abera B."/>
            <person name="Abreu J."/>
            <person name="Acer S.C."/>
            <person name="Aftuck L."/>
            <person name="Alexander A."/>
            <person name="An P."/>
            <person name="Anderson E."/>
            <person name="Anderson S."/>
            <person name="Arachi H."/>
            <person name="Azer M."/>
            <person name="Bachantsang P."/>
            <person name="Barry A."/>
            <person name="Bayul T."/>
            <person name="Berlin A."/>
            <person name="Bessette D."/>
            <person name="Bloom T."/>
            <person name="Blye J."/>
            <person name="Boguslavskiy L."/>
            <person name="Bonnet C."/>
            <person name="Boukhgalter B."/>
            <person name="Bourzgui I."/>
            <person name="Brown A."/>
            <person name="Cahill P."/>
            <person name="Channer S."/>
            <person name="Cheshatsang Y."/>
            <person name="Chuda L."/>
            <person name="Citroen M."/>
            <person name="Collymore A."/>
            <person name="Cooke P."/>
            <person name="Costello M."/>
            <person name="D'Aco K."/>
            <person name="Daza R."/>
            <person name="De Haan G."/>
            <person name="DeGray S."/>
            <person name="DeMaso C."/>
            <person name="Dhargay N."/>
            <person name="Dooley K."/>
            <person name="Dooley E."/>
            <person name="Doricent M."/>
            <person name="Dorje P."/>
            <person name="Dorjee K."/>
            <person name="Dupes A."/>
            <person name="Elong R."/>
            <person name="Falk J."/>
            <person name="Farina A."/>
            <person name="Faro S."/>
            <person name="Ferguson D."/>
            <person name="Fisher S."/>
            <person name="Foley C.D."/>
            <person name="Franke A."/>
            <person name="Friedrich D."/>
            <person name="Gadbois L."/>
            <person name="Gearin G."/>
            <person name="Gearin C.R."/>
            <person name="Giannoukos G."/>
            <person name="Goode T."/>
            <person name="Graham J."/>
            <person name="Grandbois E."/>
            <person name="Grewal S."/>
            <person name="Gyaltsen K."/>
            <person name="Hafez N."/>
            <person name="Hagos B."/>
            <person name="Hall J."/>
            <person name="Henson C."/>
            <person name="Hollinger A."/>
            <person name="Honan T."/>
            <person name="Huard M.D."/>
            <person name="Hughes L."/>
            <person name="Hurhula B."/>
            <person name="Husby M.E."/>
            <person name="Kamat A."/>
            <person name="Kanga B."/>
            <person name="Kashin S."/>
            <person name="Khazanovich D."/>
            <person name="Kisner P."/>
            <person name="Lance K."/>
            <person name="Lara M."/>
            <person name="Lee W."/>
            <person name="Lennon N."/>
            <person name="Letendre F."/>
            <person name="LeVine R."/>
            <person name="Lipovsky A."/>
            <person name="Liu X."/>
            <person name="Liu J."/>
            <person name="Liu S."/>
            <person name="Lokyitsang T."/>
            <person name="Lokyitsang Y."/>
            <person name="Lubonja R."/>
            <person name="Lui A."/>
            <person name="MacDonald P."/>
            <person name="Magnisalis V."/>
            <person name="Maru K."/>
            <person name="Matthews C."/>
            <person name="McCusker W."/>
            <person name="McDonough S."/>
            <person name="Mehta T."/>
            <person name="Meldrim J."/>
            <person name="Meneus L."/>
            <person name="Mihai O."/>
            <person name="Mihalev A."/>
            <person name="Mihova T."/>
            <person name="Mittelman R."/>
            <person name="Mlenga V."/>
            <person name="Montmayeur A."/>
            <person name="Mulrain L."/>
            <person name="Navidi A."/>
            <person name="Naylor J."/>
            <person name="Negash T."/>
            <person name="Nguyen T."/>
            <person name="Nguyen N."/>
            <person name="Nicol R."/>
            <person name="Norbu C."/>
            <person name="Norbu N."/>
            <person name="Novod N."/>
            <person name="O'Neill B."/>
            <person name="Osman S."/>
            <person name="Markiewicz E."/>
            <person name="Oyono O.L."/>
            <person name="Patti C."/>
            <person name="Phunkhang P."/>
            <person name="Pierre F."/>
            <person name="Priest M."/>
            <person name="Raghuraman S."/>
            <person name="Rege F."/>
            <person name="Reyes R."/>
            <person name="Rise C."/>
            <person name="Rogov P."/>
            <person name="Ross K."/>
            <person name="Ryan E."/>
            <person name="Settipalli S."/>
            <person name="Shea T."/>
            <person name="Sherpa N."/>
            <person name="Shi L."/>
            <person name="Shih D."/>
            <person name="Sparrow T."/>
            <person name="Spaulding J."/>
            <person name="Stalker J."/>
            <person name="Stange-Thomann N."/>
            <person name="Stavropoulos S."/>
            <person name="Stone C."/>
            <person name="Strader C."/>
            <person name="Tesfaye S."/>
            <person name="Thomson T."/>
            <person name="Thoulutsang Y."/>
            <person name="Thoulutsang D."/>
            <person name="Topham K."/>
            <person name="Topping I."/>
            <person name="Tsamla T."/>
            <person name="Vassiliev H."/>
            <person name="Vo A."/>
            <person name="Wangchuk T."/>
            <person name="Wangdi T."/>
            <person name="Weiand M."/>
            <person name="Wilkinson J."/>
            <person name="Wilson A."/>
            <person name="Yadav S."/>
            <person name="Young G."/>
            <person name="Yu Q."/>
            <person name="Zembek L."/>
            <person name="Zhong D."/>
            <person name="Zimmer A."/>
            <person name="Zwirko Z."/>
            <person name="Jaffe D.B."/>
            <person name="Alvarez P."/>
            <person name="Brockman W."/>
            <person name="Butler J."/>
            <person name="Chin C."/>
            <person name="Gnerre S."/>
            <person name="Grabherr M."/>
            <person name="Kleber M."/>
            <person name="Mauceli E."/>
            <person name="MacCallum I."/>
        </authorList>
    </citation>
    <scope>NUCLEOTIDE SEQUENCE [LARGE SCALE GENOMIC DNA]</scope>
    <source>
        <strain evidence="12">Tai18E2 / Tucson 14021-0261.01</strain>
    </source>
</reference>
<comment type="similarity">
    <text evidence="7">Belongs to the CoREST family.</text>
</comment>
<dbReference type="OrthoDB" id="10064338at2759"/>
<dbReference type="HOGENOM" id="CLU_026741_2_0_1"/>
<accession>B4PZH4</accession>
<evidence type="ECO:0000256" key="5">
    <source>
        <dbReference type="ARBA" id="ARBA00023163"/>
    </source>
</evidence>
<evidence type="ECO:0000256" key="7">
    <source>
        <dbReference type="ARBA" id="ARBA00038011"/>
    </source>
</evidence>
<dbReference type="Gene3D" id="1.10.10.60">
    <property type="entry name" value="Homeodomain-like"/>
    <property type="match status" value="1"/>
</dbReference>
<dbReference type="FunFam" id="1.10.10.60:FF:000033">
    <property type="entry name" value="REST corepressor 3"/>
    <property type="match status" value="1"/>
</dbReference>
<dbReference type="InterPro" id="IPR051066">
    <property type="entry name" value="Trans_reg/Corepressor"/>
</dbReference>
<feature type="compositionally biased region" description="Polar residues" evidence="8">
    <location>
        <begin position="21"/>
        <end position="32"/>
    </location>
</feature>
<dbReference type="PROSITE" id="PS51293">
    <property type="entry name" value="SANT"/>
    <property type="match status" value="2"/>
</dbReference>
<feature type="compositionally biased region" description="Low complexity" evidence="8">
    <location>
        <begin position="33"/>
        <end position="53"/>
    </location>
</feature>
<keyword evidence="12" id="KW-1185">Reference proteome</keyword>
<keyword evidence="5" id="KW-0804">Transcription</keyword>
<evidence type="ECO:0000256" key="6">
    <source>
        <dbReference type="ARBA" id="ARBA00023242"/>
    </source>
</evidence>
<feature type="compositionally biased region" description="Low complexity" evidence="8">
    <location>
        <begin position="393"/>
        <end position="406"/>
    </location>
</feature>
<dbReference type="PROSITE" id="PS51156">
    <property type="entry name" value="ELM2"/>
    <property type="match status" value="1"/>
</dbReference>
<sequence length="600" mass="63272">MVLAERNTTDVVRNGRRSRGPSPNTHTTGGVTNSASLVGSGNNSGNTGNANANEKTTTAVPGAGTPESSDDDNSTKRNGKSKAKQSEYEEKIRVGRDYQAVCPPLVPEVERRPEQMNERALLVWSPTKEIPDLKLEEYISVAKEKYGYNGEQALGMLFWHKHDLERAVMDLANFTPFPDEWTIEDKVLFEQAFQFHGKSFHRIRQMLPDKSIASLVKYYYSWKKTRHRSSAMDRQEKTIKAVVKDGSENGSEVGSNEESDNDDKIQKNRQMMEQLDKECDSINVEDVVSKTAAANTEPAQPRISARWLPDEIQVALLAIREYGKNFPMIAKLVTTKTEAHVRTFYLNNRRRYNLDQIVKEYEAGKSEESGAEEQSEPAVDAAAAAVATATASAPSAADAASATSATADRKQSTETSNNGVEASPESLPKKEDPKKPELGVAALKTGVAEATDATPTVATSGSSSTATGGAVAATTASKPSSSATITITDESDTATNSSSDVVATGPAAATGSSPLSNASPAPAPKSQASSGEELAAQKSNPASGIVATGAATGGSPTANSASKRDGSALPVAEQPPVKKIALSSSGGGGGVGGGAEFLAK</sequence>
<evidence type="ECO:0000259" key="9">
    <source>
        <dbReference type="PROSITE" id="PS51156"/>
    </source>
</evidence>
<feature type="region of interest" description="Disordered" evidence="8">
    <location>
        <begin position="364"/>
        <end position="383"/>
    </location>
</feature>
<dbReference type="PANTHER" id="PTHR16089:SF28">
    <property type="entry name" value="REST COREPRESSOR"/>
    <property type="match status" value="1"/>
</dbReference>
<dbReference type="FunFam" id="4.10.1240.50:FF:000002">
    <property type="entry name" value="REST corepressor isoform X1"/>
    <property type="match status" value="1"/>
</dbReference>
<evidence type="ECO:0000256" key="4">
    <source>
        <dbReference type="ARBA" id="ARBA00023054"/>
    </source>
</evidence>
<evidence type="ECO:0000256" key="1">
    <source>
        <dbReference type="ARBA" id="ARBA00004123"/>
    </source>
</evidence>
<feature type="compositionally biased region" description="Low complexity" evidence="8">
    <location>
        <begin position="547"/>
        <end position="561"/>
    </location>
</feature>
<gene>
    <name evidence="11" type="primary">Dyak\GE15848</name>
    <name evidence="11" type="synonym">dyak_GLEANR_17324</name>
    <name evidence="11" type="synonym">GE15848</name>
    <name evidence="11" type="ORF">Dyak_GE15848</name>
</gene>
<dbReference type="AlphaFoldDB" id="B4PZH4"/>
<evidence type="ECO:0000256" key="2">
    <source>
        <dbReference type="ARBA" id="ARBA00022491"/>
    </source>
</evidence>
<reference evidence="11 12" key="2">
    <citation type="journal article" date="2007" name="PLoS Biol.">
        <title>Principles of genome evolution in the Drosophila melanogaster species group.</title>
        <authorList>
            <person name="Ranz J.M."/>
            <person name="Maurin D."/>
            <person name="Chan Y.S."/>
            <person name="von Grotthuss M."/>
            <person name="Hillier L.W."/>
            <person name="Roote J."/>
            <person name="Ashburner M."/>
            <person name="Bergman C.M."/>
        </authorList>
    </citation>
    <scope>NUCLEOTIDE SEQUENCE [LARGE SCALE GENOMIC DNA]</scope>
    <source>
        <strain evidence="12">Tai18E2 / Tucson 14021-0261.01</strain>
    </source>
</reference>
<dbReference type="FunFam" id="1.20.58.1880:FF:000019">
    <property type="entry name" value="Uncharacterized protein, isoform G"/>
    <property type="match status" value="1"/>
</dbReference>
<organism evidence="11 12">
    <name type="scientific">Drosophila yakuba</name>
    <name type="common">Fruit fly</name>
    <dbReference type="NCBI Taxonomy" id="7245"/>
    <lineage>
        <taxon>Eukaryota</taxon>
        <taxon>Metazoa</taxon>
        <taxon>Ecdysozoa</taxon>
        <taxon>Arthropoda</taxon>
        <taxon>Hexapoda</taxon>
        <taxon>Insecta</taxon>
        <taxon>Pterygota</taxon>
        <taxon>Neoptera</taxon>
        <taxon>Endopterygota</taxon>
        <taxon>Diptera</taxon>
        <taxon>Brachycera</taxon>
        <taxon>Muscomorpha</taxon>
        <taxon>Ephydroidea</taxon>
        <taxon>Drosophilidae</taxon>
        <taxon>Drosophila</taxon>
        <taxon>Sophophora</taxon>
    </lineage>
</organism>
<feature type="compositionally biased region" description="Low complexity" evidence="8">
    <location>
        <begin position="512"/>
        <end position="530"/>
    </location>
</feature>
<feature type="compositionally biased region" description="Gly residues" evidence="8">
    <location>
        <begin position="585"/>
        <end position="600"/>
    </location>
</feature>
<proteinExistence type="inferred from homology"/>
<name>B4PZH4_DROYA</name>
<comment type="subcellular location">
    <subcellularLocation>
        <location evidence="1">Nucleus</location>
    </subcellularLocation>
</comment>
<dbReference type="Gene3D" id="4.10.1240.50">
    <property type="match status" value="1"/>
</dbReference>
<feature type="region of interest" description="Disordered" evidence="8">
    <location>
        <begin position="244"/>
        <end position="265"/>
    </location>
</feature>
<dbReference type="Gene3D" id="1.20.58.1880">
    <property type="match status" value="1"/>
</dbReference>
<dbReference type="InterPro" id="IPR017884">
    <property type="entry name" value="SANT_dom"/>
</dbReference>
<dbReference type="GO" id="GO:0006357">
    <property type="term" value="P:regulation of transcription by RNA polymerase II"/>
    <property type="evidence" value="ECO:0007669"/>
    <property type="project" value="TreeGrafter"/>
</dbReference>
<evidence type="ECO:0000256" key="3">
    <source>
        <dbReference type="ARBA" id="ARBA00023015"/>
    </source>
</evidence>
<dbReference type="KEGG" id="dya:Dyak_GE15848"/>
<dbReference type="Pfam" id="PF01448">
    <property type="entry name" value="ELM2"/>
    <property type="match status" value="1"/>
</dbReference>
<dbReference type="InterPro" id="IPR001005">
    <property type="entry name" value="SANT/Myb"/>
</dbReference>
<feature type="domain" description="SANT" evidence="10">
    <location>
        <begin position="176"/>
        <end position="227"/>
    </location>
</feature>
<feature type="domain" description="ELM2" evidence="9">
    <location>
        <begin position="90"/>
        <end position="175"/>
    </location>
</feature>
<dbReference type="EMBL" id="CM000162">
    <property type="protein sequence ID" value="EDX02130.2"/>
    <property type="molecule type" value="Genomic_DNA"/>
</dbReference>
<keyword evidence="3" id="KW-0805">Transcription regulation</keyword>
<keyword evidence="2" id="KW-0678">Repressor</keyword>
<dbReference type="SMART" id="SM01189">
    <property type="entry name" value="ELM2"/>
    <property type="match status" value="1"/>
</dbReference>
<dbReference type="GO" id="GO:0003714">
    <property type="term" value="F:transcription corepressor activity"/>
    <property type="evidence" value="ECO:0007669"/>
    <property type="project" value="TreeGrafter"/>
</dbReference>
<dbReference type="Pfam" id="PF00249">
    <property type="entry name" value="Myb_DNA-binding"/>
    <property type="match status" value="1"/>
</dbReference>
<evidence type="ECO:0000259" key="10">
    <source>
        <dbReference type="PROSITE" id="PS51293"/>
    </source>
</evidence>
<keyword evidence="4" id="KW-0175">Coiled coil</keyword>